<gene>
    <name evidence="9" type="ORF">DWY77_03355</name>
</gene>
<evidence type="ECO:0000256" key="6">
    <source>
        <dbReference type="ARBA" id="ARBA00023136"/>
    </source>
</evidence>
<feature type="transmembrane region" description="Helical" evidence="8">
    <location>
        <begin position="318"/>
        <end position="337"/>
    </location>
</feature>
<dbReference type="PANTHER" id="PTHR31806">
    <property type="entry name" value="PURINE-CYTOSINE PERMEASE FCY2-RELATED"/>
    <property type="match status" value="1"/>
</dbReference>
<proteinExistence type="inferred from homology"/>
<feature type="transmembrane region" description="Helical" evidence="8">
    <location>
        <begin position="231"/>
        <end position="255"/>
    </location>
</feature>
<evidence type="ECO:0000313" key="10">
    <source>
        <dbReference type="Proteomes" id="UP000286147"/>
    </source>
</evidence>
<dbReference type="PANTHER" id="PTHR31806:SF1">
    <property type="entry name" value="PURINE-CYTOSINE PERMEASE FCY2-RELATED"/>
    <property type="match status" value="1"/>
</dbReference>
<comment type="subcellular location">
    <subcellularLocation>
        <location evidence="1">Membrane</location>
        <topology evidence="1">Multi-pass membrane protein</topology>
    </subcellularLocation>
</comment>
<feature type="transmembrane region" description="Helical" evidence="8">
    <location>
        <begin position="20"/>
        <end position="40"/>
    </location>
</feature>
<feature type="transmembrane region" description="Helical" evidence="8">
    <location>
        <begin position="198"/>
        <end position="219"/>
    </location>
</feature>
<sequence>MQTNIFVDKKERTGKPHELFGIWMATQIGILGLIYGAIIVSYELSFIQSILAAFVGALSFILVGYLSLSGKIGGTTMFNLSRAVFGVHGNYIPTLCGWINLVGWMCVNVVTATLTLLTLLGILGINTNTFTTIIALIILAILIAISGFLSQESLVKLQSFFTYVFGLMTLIVLGFLLLKTNWDLLFALPSGNWISGFLPAVSIIIAGTGISWAIAAADYSVYQDPKNSDFAIILSTTLAGFIPLFILMSMGILMTSTVPDFLSVPNPIDVIGSQLPTWMTIPYLITALVGLVAPSVISLRSARVNLSTLNIKVNNFTAISIHVIIMLTLGIYVLFISDSFLSIFQSFLGLIGIALAGWSAVFLTDFVLFRKKFGYPEKLLTGENNFNLYNYTGIFSWFLGVFLGFLFTNCVFFDGPFANGIFYNNSLGMLITFISSGIFYIILSKIFNSEAI</sequence>
<feature type="transmembrane region" description="Helical" evidence="8">
    <location>
        <begin position="160"/>
        <end position="178"/>
    </location>
</feature>
<dbReference type="GO" id="GO:0005886">
    <property type="term" value="C:plasma membrane"/>
    <property type="evidence" value="ECO:0007669"/>
    <property type="project" value="TreeGrafter"/>
</dbReference>
<keyword evidence="3 7" id="KW-0813">Transport</keyword>
<dbReference type="AlphaFoldDB" id="A0A412CG18"/>
<keyword evidence="4 8" id="KW-0812">Transmembrane</keyword>
<comment type="caution">
    <text evidence="9">The sequence shown here is derived from an EMBL/GenBank/DDBJ whole genome shotgun (WGS) entry which is preliminary data.</text>
</comment>
<organism evidence="9 10">
    <name type="scientific">Megamonas rupellensis</name>
    <dbReference type="NCBI Taxonomy" id="491921"/>
    <lineage>
        <taxon>Bacteria</taxon>
        <taxon>Bacillati</taxon>
        <taxon>Bacillota</taxon>
        <taxon>Negativicutes</taxon>
        <taxon>Selenomonadales</taxon>
        <taxon>Selenomonadaceae</taxon>
        <taxon>Megamonas</taxon>
    </lineage>
</organism>
<keyword evidence="5 8" id="KW-1133">Transmembrane helix</keyword>
<feature type="transmembrane region" description="Helical" evidence="8">
    <location>
        <begin position="46"/>
        <end position="68"/>
    </location>
</feature>
<evidence type="ECO:0000256" key="7">
    <source>
        <dbReference type="PIRNR" id="PIRNR002744"/>
    </source>
</evidence>
<accession>A0A412CG18</accession>
<feature type="transmembrane region" description="Helical" evidence="8">
    <location>
        <begin position="275"/>
        <end position="297"/>
    </location>
</feature>
<feature type="transmembrane region" description="Helical" evidence="8">
    <location>
        <begin position="343"/>
        <end position="368"/>
    </location>
</feature>
<dbReference type="PIRSF" id="PIRSF002744">
    <property type="entry name" value="Pur-cyt_permease"/>
    <property type="match status" value="1"/>
</dbReference>
<dbReference type="InterPro" id="IPR001248">
    <property type="entry name" value="Pur-cyt_permease"/>
</dbReference>
<comment type="similarity">
    <text evidence="2 7">Belongs to the purine-cytosine permease (2.A.39) family.</text>
</comment>
<feature type="transmembrane region" description="Helical" evidence="8">
    <location>
        <begin position="101"/>
        <end position="123"/>
    </location>
</feature>
<evidence type="ECO:0000256" key="8">
    <source>
        <dbReference type="SAM" id="Phobius"/>
    </source>
</evidence>
<dbReference type="Proteomes" id="UP000286147">
    <property type="component" value="Unassembled WGS sequence"/>
</dbReference>
<feature type="transmembrane region" description="Helical" evidence="8">
    <location>
        <begin position="129"/>
        <end position="148"/>
    </location>
</feature>
<dbReference type="GO" id="GO:0022857">
    <property type="term" value="F:transmembrane transporter activity"/>
    <property type="evidence" value="ECO:0007669"/>
    <property type="project" value="InterPro"/>
</dbReference>
<evidence type="ECO:0000256" key="1">
    <source>
        <dbReference type="ARBA" id="ARBA00004141"/>
    </source>
</evidence>
<feature type="transmembrane region" description="Helical" evidence="8">
    <location>
        <begin position="388"/>
        <end position="407"/>
    </location>
</feature>
<feature type="transmembrane region" description="Helical" evidence="8">
    <location>
        <begin position="427"/>
        <end position="447"/>
    </location>
</feature>
<dbReference type="RefSeq" id="WP_118035679.1">
    <property type="nucleotide sequence ID" value="NZ_QRTP01000005.1"/>
</dbReference>
<evidence type="ECO:0000256" key="4">
    <source>
        <dbReference type="ARBA" id="ARBA00022692"/>
    </source>
</evidence>
<dbReference type="InterPro" id="IPR026030">
    <property type="entry name" value="Pur-cyt_permease_Fcy2/21/22"/>
</dbReference>
<name>A0A412CG18_9FIRM</name>
<evidence type="ECO:0000313" key="9">
    <source>
        <dbReference type="EMBL" id="RGQ85140.1"/>
    </source>
</evidence>
<protein>
    <submittedName>
        <fullName evidence="9">Allantoin permease</fullName>
    </submittedName>
</protein>
<evidence type="ECO:0000256" key="2">
    <source>
        <dbReference type="ARBA" id="ARBA00008974"/>
    </source>
</evidence>
<dbReference type="Gene3D" id="1.10.4160.10">
    <property type="entry name" value="Hydantoin permease"/>
    <property type="match status" value="1"/>
</dbReference>
<dbReference type="EMBL" id="QRTP01000005">
    <property type="protein sequence ID" value="RGQ85140.1"/>
    <property type="molecule type" value="Genomic_DNA"/>
</dbReference>
<dbReference type="Pfam" id="PF02133">
    <property type="entry name" value="Transp_cyt_pur"/>
    <property type="match status" value="1"/>
</dbReference>
<evidence type="ECO:0000256" key="3">
    <source>
        <dbReference type="ARBA" id="ARBA00022448"/>
    </source>
</evidence>
<keyword evidence="6 7" id="KW-0472">Membrane</keyword>
<reference evidence="9 10" key="1">
    <citation type="submission" date="2018-08" db="EMBL/GenBank/DDBJ databases">
        <title>A genome reference for cultivated species of the human gut microbiota.</title>
        <authorList>
            <person name="Zou Y."/>
            <person name="Xue W."/>
            <person name="Luo G."/>
        </authorList>
    </citation>
    <scope>NUCLEOTIDE SEQUENCE [LARGE SCALE GENOMIC DNA]</scope>
    <source>
        <strain evidence="9 10">AF27-12</strain>
    </source>
</reference>
<evidence type="ECO:0000256" key="5">
    <source>
        <dbReference type="ARBA" id="ARBA00022989"/>
    </source>
</evidence>